<evidence type="ECO:0000256" key="2">
    <source>
        <dbReference type="SAM" id="SignalP"/>
    </source>
</evidence>
<accession>A0ABR9XJN4</accession>
<keyword evidence="1" id="KW-0472">Membrane</keyword>
<gene>
    <name evidence="3" type="ORF">IRJ18_12655</name>
</gene>
<keyword evidence="1" id="KW-1133">Transmembrane helix</keyword>
<protein>
    <recommendedName>
        <fullName evidence="5">Peptidase M50B-like protein</fullName>
    </recommendedName>
</protein>
<comment type="caution">
    <text evidence="3">The sequence shown here is derived from an EMBL/GenBank/DDBJ whole genome shotgun (WGS) entry which is preliminary data.</text>
</comment>
<dbReference type="RefSeq" id="WP_194106559.1">
    <property type="nucleotide sequence ID" value="NZ_JADFFM010000001.1"/>
</dbReference>
<evidence type="ECO:0000313" key="3">
    <source>
        <dbReference type="EMBL" id="MBE9667213.1"/>
    </source>
</evidence>
<dbReference type="Proteomes" id="UP000632774">
    <property type="component" value="Unassembled WGS sequence"/>
</dbReference>
<sequence>MQLKFSFRFAVAFMAAVFVLGQLHELAHLTAAYFITGKPGHQADFNLWTLCDGCETGPYNYLATMAGPIFSYLLIWAGYCILKWGNKDLWSAAFYTHIS</sequence>
<keyword evidence="1" id="KW-0812">Transmembrane</keyword>
<name>A0ABR9XJN4_9SPHI</name>
<dbReference type="EMBL" id="JADFFM010000001">
    <property type="protein sequence ID" value="MBE9667213.1"/>
    <property type="molecule type" value="Genomic_DNA"/>
</dbReference>
<proteinExistence type="predicted"/>
<feature type="chain" id="PRO_5045597615" description="Peptidase M50B-like protein" evidence="2">
    <location>
        <begin position="22"/>
        <end position="99"/>
    </location>
</feature>
<reference evidence="3 4" key="1">
    <citation type="submission" date="2020-10" db="EMBL/GenBank/DDBJ databases">
        <title>Mucilaginibacter mali sp. nov., isolated from rhizosphere soil of apple orchard.</title>
        <authorList>
            <person name="Lee J.-S."/>
            <person name="Kim H.S."/>
            <person name="Kim J.-S."/>
        </authorList>
    </citation>
    <scope>NUCLEOTIDE SEQUENCE [LARGE SCALE GENOMIC DNA]</scope>
    <source>
        <strain evidence="3 4">KCTC 23157</strain>
    </source>
</reference>
<organism evidence="3 4">
    <name type="scientific">Mucilaginibacter boryungensis</name>
    <dbReference type="NCBI Taxonomy" id="768480"/>
    <lineage>
        <taxon>Bacteria</taxon>
        <taxon>Pseudomonadati</taxon>
        <taxon>Bacteroidota</taxon>
        <taxon>Sphingobacteriia</taxon>
        <taxon>Sphingobacteriales</taxon>
        <taxon>Sphingobacteriaceae</taxon>
        <taxon>Mucilaginibacter</taxon>
    </lineage>
</organism>
<keyword evidence="2" id="KW-0732">Signal</keyword>
<feature type="transmembrane region" description="Helical" evidence="1">
    <location>
        <begin position="61"/>
        <end position="82"/>
    </location>
</feature>
<evidence type="ECO:0000256" key="1">
    <source>
        <dbReference type="SAM" id="Phobius"/>
    </source>
</evidence>
<evidence type="ECO:0000313" key="4">
    <source>
        <dbReference type="Proteomes" id="UP000632774"/>
    </source>
</evidence>
<evidence type="ECO:0008006" key="5">
    <source>
        <dbReference type="Google" id="ProtNLM"/>
    </source>
</evidence>
<keyword evidence="4" id="KW-1185">Reference proteome</keyword>
<feature type="signal peptide" evidence="2">
    <location>
        <begin position="1"/>
        <end position="21"/>
    </location>
</feature>